<organism evidence="3 4">
    <name type="scientific">Lineolata rhizophorae</name>
    <dbReference type="NCBI Taxonomy" id="578093"/>
    <lineage>
        <taxon>Eukaryota</taxon>
        <taxon>Fungi</taxon>
        <taxon>Dikarya</taxon>
        <taxon>Ascomycota</taxon>
        <taxon>Pezizomycotina</taxon>
        <taxon>Dothideomycetes</taxon>
        <taxon>Dothideomycetes incertae sedis</taxon>
        <taxon>Lineolatales</taxon>
        <taxon>Lineolataceae</taxon>
        <taxon>Lineolata</taxon>
    </lineage>
</organism>
<reference evidence="3" key="1">
    <citation type="journal article" date="2020" name="Stud. Mycol.">
        <title>101 Dothideomycetes genomes: a test case for predicting lifestyles and emergence of pathogens.</title>
        <authorList>
            <person name="Haridas S."/>
            <person name="Albert R."/>
            <person name="Binder M."/>
            <person name="Bloem J."/>
            <person name="Labutti K."/>
            <person name="Salamov A."/>
            <person name="Andreopoulos B."/>
            <person name="Baker S."/>
            <person name="Barry K."/>
            <person name="Bills G."/>
            <person name="Bluhm B."/>
            <person name="Cannon C."/>
            <person name="Castanera R."/>
            <person name="Culley D."/>
            <person name="Daum C."/>
            <person name="Ezra D."/>
            <person name="Gonzalez J."/>
            <person name="Henrissat B."/>
            <person name="Kuo A."/>
            <person name="Liang C."/>
            <person name="Lipzen A."/>
            <person name="Lutzoni F."/>
            <person name="Magnuson J."/>
            <person name="Mondo S."/>
            <person name="Nolan M."/>
            <person name="Ohm R."/>
            <person name="Pangilinan J."/>
            <person name="Park H.-J."/>
            <person name="Ramirez L."/>
            <person name="Alfaro M."/>
            <person name="Sun H."/>
            <person name="Tritt A."/>
            <person name="Yoshinaga Y."/>
            <person name="Zwiers L.-H."/>
            <person name="Turgeon B."/>
            <person name="Goodwin S."/>
            <person name="Spatafora J."/>
            <person name="Crous P."/>
            <person name="Grigoriev I."/>
        </authorList>
    </citation>
    <scope>NUCLEOTIDE SEQUENCE</scope>
    <source>
        <strain evidence="3">ATCC 16933</strain>
    </source>
</reference>
<dbReference type="AlphaFoldDB" id="A0A6A6PE47"/>
<feature type="region of interest" description="Disordered" evidence="1">
    <location>
        <begin position="145"/>
        <end position="174"/>
    </location>
</feature>
<protein>
    <submittedName>
        <fullName evidence="3">Uncharacterized protein</fullName>
    </submittedName>
</protein>
<dbReference type="OrthoDB" id="4160690at2759"/>
<feature type="compositionally biased region" description="Low complexity" evidence="1">
    <location>
        <begin position="111"/>
        <end position="133"/>
    </location>
</feature>
<dbReference type="EMBL" id="MU001670">
    <property type="protein sequence ID" value="KAF2462019.1"/>
    <property type="molecule type" value="Genomic_DNA"/>
</dbReference>
<keyword evidence="2" id="KW-0732">Signal</keyword>
<sequence length="199" mass="20914">MRSLSFALACTTSLLVVSAFEYSEHVPMAKRQAPGTPEYECHADCGGIITMSREDGYCEDPEFEPTLESCLECALEMDIWQYYGDSVSEAAEGCGVDATPSPVEETPDEPASTSASGVEVSTSTSVASEAVETSSSISMTLSSMLMTSTAESTPSETEAAASEPAPTSTMESFDGAGNRLSGNCGALVVGSFFSWLLWL</sequence>
<gene>
    <name evidence="3" type="ORF">BDY21DRAFT_360029</name>
</gene>
<proteinExistence type="predicted"/>
<accession>A0A6A6PE47</accession>
<feature type="signal peptide" evidence="2">
    <location>
        <begin position="1"/>
        <end position="19"/>
    </location>
</feature>
<feature type="region of interest" description="Disordered" evidence="1">
    <location>
        <begin position="96"/>
        <end position="133"/>
    </location>
</feature>
<evidence type="ECO:0000313" key="4">
    <source>
        <dbReference type="Proteomes" id="UP000799766"/>
    </source>
</evidence>
<feature type="compositionally biased region" description="Low complexity" evidence="1">
    <location>
        <begin position="145"/>
        <end position="169"/>
    </location>
</feature>
<evidence type="ECO:0000256" key="1">
    <source>
        <dbReference type="SAM" id="MobiDB-lite"/>
    </source>
</evidence>
<keyword evidence="4" id="KW-1185">Reference proteome</keyword>
<feature type="chain" id="PRO_5025348936" evidence="2">
    <location>
        <begin position="20"/>
        <end position="199"/>
    </location>
</feature>
<evidence type="ECO:0000256" key="2">
    <source>
        <dbReference type="SAM" id="SignalP"/>
    </source>
</evidence>
<dbReference type="Proteomes" id="UP000799766">
    <property type="component" value="Unassembled WGS sequence"/>
</dbReference>
<evidence type="ECO:0000313" key="3">
    <source>
        <dbReference type="EMBL" id="KAF2462019.1"/>
    </source>
</evidence>
<name>A0A6A6PE47_9PEZI</name>